<dbReference type="EMBL" id="MK500446">
    <property type="protein sequence ID" value="QBK89908.1"/>
    <property type="molecule type" value="Genomic_DNA"/>
</dbReference>
<reference evidence="1" key="1">
    <citation type="journal article" date="2019" name="MBio">
        <title>Virus Genomes from Deep Sea Sediments Expand the Ocean Megavirome and Support Independent Origins of Viral Gigantism.</title>
        <authorList>
            <person name="Backstrom D."/>
            <person name="Yutin N."/>
            <person name="Jorgensen S.L."/>
            <person name="Dharamshi J."/>
            <person name="Homa F."/>
            <person name="Zaremba-Niedwiedzka K."/>
            <person name="Spang A."/>
            <person name="Wolf Y.I."/>
            <person name="Koonin E.V."/>
            <person name="Ettema T.J."/>
        </authorList>
    </citation>
    <scope>NUCLEOTIDE SEQUENCE</scope>
</reference>
<organism evidence="1">
    <name type="scientific">Pithovirus LCPAC101</name>
    <dbReference type="NCBI Taxonomy" id="2506586"/>
    <lineage>
        <taxon>Viruses</taxon>
        <taxon>Pithoviruses</taxon>
    </lineage>
</organism>
<accession>A0A481Z4D6</accession>
<proteinExistence type="predicted"/>
<evidence type="ECO:0000313" key="1">
    <source>
        <dbReference type="EMBL" id="QBK89908.1"/>
    </source>
</evidence>
<protein>
    <submittedName>
        <fullName evidence="1">Uncharacterized protein</fullName>
    </submittedName>
</protein>
<gene>
    <name evidence="1" type="ORF">LCPAC101_01910</name>
</gene>
<name>A0A481Z4D6_9VIRU</name>
<sequence length="342" mass="40780">MSYLDELPPELICVVCDHLVYLYDIDTLLDVYGRTNEWCRNVISSTKLKKNYSEYWNLYLVYKDAWNNNHSVGPRYFDIPVSRYRLWSQLYRNNNEWKLWALYTPHTLAYYNHLFHNSLSCGCTEIIKLLWYYPNIEKSFSLSIDTKYVYESMKMLLSLEGLSSFEYAITSKDISKDTEETPLMKTDTDTNNVIKIDKIENLISCDKIMKYGSTTCLKLMLDDPRLPTSYIIKVFNMSVISGKHTFIDILSNKYIILKKNSPSTINSMMKLVIKLTNRCPQQYNLYFLNKYIYCIQMLLRKSNMKYSELPRQIRHKIIKWIKKYKYVNPLLKEIIKDKCQQE</sequence>